<dbReference type="EMBL" id="HBIO01006891">
    <property type="protein sequence ID" value="CAE0460248.1"/>
    <property type="molecule type" value="Transcribed_RNA"/>
</dbReference>
<proteinExistence type="predicted"/>
<dbReference type="PANTHER" id="PTHR14614">
    <property type="entry name" value="HEPATOCELLULAR CARCINOMA-ASSOCIATED ANTIGEN"/>
    <property type="match status" value="1"/>
</dbReference>
<protein>
    <recommendedName>
        <fullName evidence="3">Calmodulin-lysine N-methyltransferase</fullName>
    </recommendedName>
</protein>
<organism evidence="2">
    <name type="scientific">Chaetoceros debilis</name>
    <dbReference type="NCBI Taxonomy" id="122233"/>
    <lineage>
        <taxon>Eukaryota</taxon>
        <taxon>Sar</taxon>
        <taxon>Stramenopiles</taxon>
        <taxon>Ochrophyta</taxon>
        <taxon>Bacillariophyta</taxon>
        <taxon>Coscinodiscophyceae</taxon>
        <taxon>Chaetocerotophycidae</taxon>
        <taxon>Chaetocerotales</taxon>
        <taxon>Chaetocerotaceae</taxon>
        <taxon>Chaetoceros</taxon>
    </lineage>
</organism>
<dbReference type="SUPFAM" id="SSF53335">
    <property type="entry name" value="S-adenosyl-L-methionine-dependent methyltransferases"/>
    <property type="match status" value="1"/>
</dbReference>
<feature type="region of interest" description="Disordered" evidence="1">
    <location>
        <begin position="1"/>
        <end position="32"/>
    </location>
</feature>
<evidence type="ECO:0000256" key="1">
    <source>
        <dbReference type="SAM" id="MobiDB-lite"/>
    </source>
</evidence>
<gene>
    <name evidence="2" type="ORF">CDEB00056_LOCUS5089</name>
</gene>
<dbReference type="InterPro" id="IPR029063">
    <property type="entry name" value="SAM-dependent_MTases_sf"/>
</dbReference>
<dbReference type="AlphaFoldDB" id="A0A7S3V6Q2"/>
<accession>A0A7S3V6Q2</accession>
<dbReference type="Gene3D" id="3.40.50.150">
    <property type="entry name" value="Vaccinia Virus protein VP39"/>
    <property type="match status" value="1"/>
</dbReference>
<evidence type="ECO:0008006" key="3">
    <source>
        <dbReference type="Google" id="ProtNLM"/>
    </source>
</evidence>
<feature type="compositionally biased region" description="Acidic residues" evidence="1">
    <location>
        <begin position="1"/>
        <end position="27"/>
    </location>
</feature>
<name>A0A7S3V6Q2_9STRA</name>
<sequence>MDEDTEEPWIEDVDEEVNSNEDDDEEQPPGFDLFSIDKREPVDEFKLTLGDITIDLNGIRAKYPHLLQSTGMTLWEGSEKLCEYLCEHSEIVQGKTVVELGAGLGLCGIVAHKHGASRVILTDGDTDTLKNMRMNVSSNIGDNAGNDLLCKQLLWGKRVEEFREKWEPGGFDIVMGGDIAYAQESLEILFQTAMVLLSTKNGSTFMLSFVFRGGVTIENVADCAKKHSLEWVAPKNGNSEGVYVFRRGQ</sequence>
<reference evidence="2" key="1">
    <citation type="submission" date="2021-01" db="EMBL/GenBank/DDBJ databases">
        <authorList>
            <person name="Corre E."/>
            <person name="Pelletier E."/>
            <person name="Niang G."/>
            <person name="Scheremetjew M."/>
            <person name="Finn R."/>
            <person name="Kale V."/>
            <person name="Holt S."/>
            <person name="Cochrane G."/>
            <person name="Meng A."/>
            <person name="Brown T."/>
            <person name="Cohen L."/>
        </authorList>
    </citation>
    <scope>NUCLEOTIDE SEQUENCE</scope>
    <source>
        <strain evidence="2">MM31A-1</strain>
    </source>
</reference>
<dbReference type="InterPro" id="IPR019410">
    <property type="entry name" value="Methyltransf_16"/>
</dbReference>
<dbReference type="Pfam" id="PF10294">
    <property type="entry name" value="Methyltransf_16"/>
    <property type="match status" value="1"/>
</dbReference>
<evidence type="ECO:0000313" key="2">
    <source>
        <dbReference type="EMBL" id="CAE0460248.1"/>
    </source>
</evidence>